<dbReference type="GO" id="GO:0005737">
    <property type="term" value="C:cytoplasm"/>
    <property type="evidence" value="ECO:0007669"/>
    <property type="project" value="TreeGrafter"/>
</dbReference>
<keyword evidence="1" id="KW-0677">Repeat</keyword>
<dbReference type="AlphaFoldDB" id="A0A1E7FP84"/>
<organism evidence="5 6">
    <name type="scientific">Fragilariopsis cylindrus CCMP1102</name>
    <dbReference type="NCBI Taxonomy" id="635003"/>
    <lineage>
        <taxon>Eukaryota</taxon>
        <taxon>Sar</taxon>
        <taxon>Stramenopiles</taxon>
        <taxon>Ochrophyta</taxon>
        <taxon>Bacillariophyta</taxon>
        <taxon>Bacillariophyceae</taxon>
        <taxon>Bacillariophycidae</taxon>
        <taxon>Bacillariales</taxon>
        <taxon>Bacillariaceae</taxon>
        <taxon>Fragilariopsis</taxon>
    </lineage>
</organism>
<feature type="compositionally biased region" description="Polar residues" evidence="4">
    <location>
        <begin position="132"/>
        <end position="147"/>
    </location>
</feature>
<dbReference type="InterPro" id="IPR036770">
    <property type="entry name" value="Ankyrin_rpt-contain_sf"/>
</dbReference>
<reference evidence="5 6" key="1">
    <citation type="submission" date="2016-09" db="EMBL/GenBank/DDBJ databases">
        <title>Extensive genetic diversity and differential bi-allelic expression allows diatom success in the polar Southern Ocean.</title>
        <authorList>
            <consortium name="DOE Joint Genome Institute"/>
            <person name="Mock T."/>
            <person name="Otillar R.P."/>
            <person name="Strauss J."/>
            <person name="Dupont C."/>
            <person name="Frickenhaus S."/>
            <person name="Maumus F."/>
            <person name="Mcmullan M."/>
            <person name="Sanges R."/>
            <person name="Schmutz J."/>
            <person name="Toseland A."/>
            <person name="Valas R."/>
            <person name="Veluchamy A."/>
            <person name="Ward B.J."/>
            <person name="Allen A."/>
            <person name="Barry K."/>
            <person name="Falciatore A."/>
            <person name="Ferrante M."/>
            <person name="Fortunato A.E."/>
            <person name="Gloeckner G."/>
            <person name="Gruber A."/>
            <person name="Hipkin R."/>
            <person name="Janech M."/>
            <person name="Kroth P."/>
            <person name="Leese F."/>
            <person name="Lindquist E."/>
            <person name="Lyon B.R."/>
            <person name="Martin J."/>
            <person name="Mayer C."/>
            <person name="Parker M."/>
            <person name="Quesneville H."/>
            <person name="Raymond J."/>
            <person name="Uhlig C."/>
            <person name="Valentin K.U."/>
            <person name="Worden A.Z."/>
            <person name="Armbrust E.V."/>
            <person name="Bowler C."/>
            <person name="Green B."/>
            <person name="Moulton V."/>
            <person name="Van Oosterhout C."/>
            <person name="Grigoriev I."/>
        </authorList>
    </citation>
    <scope>NUCLEOTIDE SEQUENCE [LARGE SCALE GENOMIC DNA]</scope>
    <source>
        <strain evidence="5 6">CCMP1102</strain>
    </source>
</reference>
<dbReference type="OrthoDB" id="48928at2759"/>
<keyword evidence="3" id="KW-0175">Coiled coil</keyword>
<sequence>MNEGMNHARAKIHLTFCGGTEFDHGQIYVLPLRHDHPPGVTQAPLYMPESVFSNANNKMVTQERRSHHNRNTIPLGVEKATTATTATRNMTTCREDLRMNNSIMRMGYPDPLEVTRTTSNSSSMPDSPTSSRLGETTPASSGTISPTITPVFECDYDQNPTVLYQAIEAKQWDYAVSLITNKVNNVDDDNDEHDDDNDEEEPSSTWVVRKELNGKLRWRLLPLHAAVIFGSPLKLVELLLLDYPLAAQCKDDRGMLPLHLAFRNEACWDIIEELLTAYPLAVFMTDRKGRTPLKCVVELYSQIAVSGERKRVEQEARILAQNGLSQVQETHYRQLAKVRSEWEKEKLESKRQKEKIEKENIELQERIKKLNHELELRNEFKNDMTKKMNLMNAALNNANERVKANNPGMHKMESTNKVLRMVTENLVEQQTVYHGRVQDLLTKFKELVAEREKMRSILVKESTDQQQQIDVDLVESFQNWFDEEGLKLAQQAQRSLVIDDDDDDDRPIVSSKAKTTSLLSSSGEIVEEINNNVLLDSTTKIKTSTD</sequence>
<dbReference type="GO" id="GO:0051015">
    <property type="term" value="F:actin filament binding"/>
    <property type="evidence" value="ECO:0007669"/>
    <property type="project" value="TreeGrafter"/>
</dbReference>
<dbReference type="SUPFAM" id="SSF48403">
    <property type="entry name" value="Ankyrin repeat"/>
    <property type="match status" value="1"/>
</dbReference>
<keyword evidence="2" id="KW-0040">ANK repeat</keyword>
<dbReference type="PANTHER" id="PTHR24153">
    <property type="entry name" value="ESPIN"/>
    <property type="match status" value="1"/>
</dbReference>
<keyword evidence="6" id="KW-1185">Reference proteome</keyword>
<evidence type="ECO:0000313" key="5">
    <source>
        <dbReference type="EMBL" id="OEU19961.1"/>
    </source>
</evidence>
<evidence type="ECO:0000313" key="6">
    <source>
        <dbReference type="Proteomes" id="UP000095751"/>
    </source>
</evidence>
<feature type="region of interest" description="Disordered" evidence="4">
    <location>
        <begin position="185"/>
        <end position="204"/>
    </location>
</feature>
<feature type="coiled-coil region" evidence="3">
    <location>
        <begin position="339"/>
        <end position="401"/>
    </location>
</feature>
<feature type="compositionally biased region" description="Low complexity" evidence="4">
    <location>
        <begin position="117"/>
        <end position="131"/>
    </location>
</feature>
<evidence type="ECO:0000256" key="1">
    <source>
        <dbReference type="ARBA" id="ARBA00022737"/>
    </source>
</evidence>
<dbReference type="InParanoid" id="A0A1E7FP84"/>
<feature type="region of interest" description="Disordered" evidence="4">
    <location>
        <begin position="112"/>
        <end position="147"/>
    </location>
</feature>
<evidence type="ECO:0000256" key="2">
    <source>
        <dbReference type="ARBA" id="ARBA00023043"/>
    </source>
</evidence>
<accession>A0A1E7FP84</accession>
<dbReference type="InterPro" id="IPR052420">
    <property type="entry name" value="Espin/Espin-like"/>
</dbReference>
<evidence type="ECO:0000256" key="3">
    <source>
        <dbReference type="SAM" id="Coils"/>
    </source>
</evidence>
<gene>
    <name evidence="5" type="ORF">FRACYDRAFT_236022</name>
</gene>
<dbReference type="KEGG" id="fcy:FRACYDRAFT_236022"/>
<name>A0A1E7FP84_9STRA</name>
<dbReference type="Gene3D" id="1.25.40.20">
    <property type="entry name" value="Ankyrin repeat-containing domain"/>
    <property type="match status" value="1"/>
</dbReference>
<dbReference type="PANTHER" id="PTHR24153:SF8">
    <property type="entry name" value="FORKED, ISOFORM F"/>
    <property type="match status" value="1"/>
</dbReference>
<protein>
    <submittedName>
        <fullName evidence="5">Uncharacterized protein</fullName>
    </submittedName>
</protein>
<proteinExistence type="predicted"/>
<feature type="compositionally biased region" description="Acidic residues" evidence="4">
    <location>
        <begin position="186"/>
        <end position="202"/>
    </location>
</feature>
<dbReference type="GO" id="GO:0051017">
    <property type="term" value="P:actin filament bundle assembly"/>
    <property type="evidence" value="ECO:0007669"/>
    <property type="project" value="TreeGrafter"/>
</dbReference>
<dbReference type="EMBL" id="KV784355">
    <property type="protein sequence ID" value="OEU19961.1"/>
    <property type="molecule type" value="Genomic_DNA"/>
</dbReference>
<dbReference type="Proteomes" id="UP000095751">
    <property type="component" value="Unassembled WGS sequence"/>
</dbReference>
<evidence type="ECO:0000256" key="4">
    <source>
        <dbReference type="SAM" id="MobiDB-lite"/>
    </source>
</evidence>